<keyword evidence="1" id="KW-0732">Signal</keyword>
<reference evidence="3" key="1">
    <citation type="submission" date="2016-10" db="EMBL/GenBank/DDBJ databases">
        <authorList>
            <person name="Varghese N."/>
            <person name="Submissions S."/>
        </authorList>
    </citation>
    <scope>NUCLEOTIDE SEQUENCE [LARGE SCALE GENOMIC DNA]</scope>
    <source>
        <strain evidence="3">DSM 26922</strain>
    </source>
</reference>
<evidence type="ECO:0000256" key="1">
    <source>
        <dbReference type="SAM" id="SignalP"/>
    </source>
</evidence>
<proteinExistence type="predicted"/>
<keyword evidence="3" id="KW-1185">Reference proteome</keyword>
<dbReference type="AlphaFoldDB" id="A0A1H3AFQ4"/>
<evidence type="ECO:0008006" key="4">
    <source>
        <dbReference type="Google" id="ProtNLM"/>
    </source>
</evidence>
<name>A0A1H3AFQ4_9RHOB</name>
<accession>A0A1H3AFQ4</accession>
<feature type="chain" id="PRO_5011730815" description="Lipoprotein" evidence="1">
    <location>
        <begin position="25"/>
        <end position="197"/>
    </location>
</feature>
<sequence>MARLLLSLWMVALLSACGAESVWAPDEDIRAKAYRHNGPASLTLITVISNRSGAGGHTGLLINGSQRVVWDPAGSWYSPNAPERNDLHYGMTDRMVDVYVDYHTRETYHTVLQELQVPPEVAELALKEAAAYGAVSKAACSQSTSTILSRLPGFESINATFFPKRTMDAFAKFPGVKTRKVFDNDPDDNSAKLPAGG</sequence>
<evidence type="ECO:0000313" key="3">
    <source>
        <dbReference type="Proteomes" id="UP000199441"/>
    </source>
</evidence>
<dbReference type="Proteomes" id="UP000199441">
    <property type="component" value="Unassembled WGS sequence"/>
</dbReference>
<protein>
    <recommendedName>
        <fullName evidence="4">Lipoprotein</fullName>
    </recommendedName>
</protein>
<dbReference type="PROSITE" id="PS51257">
    <property type="entry name" value="PROKAR_LIPOPROTEIN"/>
    <property type="match status" value="1"/>
</dbReference>
<dbReference type="OrthoDB" id="7666390at2"/>
<dbReference type="EMBL" id="FNOI01000005">
    <property type="protein sequence ID" value="SDX28281.1"/>
    <property type="molecule type" value="Genomic_DNA"/>
</dbReference>
<evidence type="ECO:0000313" key="2">
    <source>
        <dbReference type="EMBL" id="SDX28281.1"/>
    </source>
</evidence>
<dbReference type="RefSeq" id="WP_089947604.1">
    <property type="nucleotide sequence ID" value="NZ_FNOI01000005.1"/>
</dbReference>
<organism evidence="2 3">
    <name type="scientific">Litoreibacter albidus</name>
    <dbReference type="NCBI Taxonomy" id="670155"/>
    <lineage>
        <taxon>Bacteria</taxon>
        <taxon>Pseudomonadati</taxon>
        <taxon>Pseudomonadota</taxon>
        <taxon>Alphaproteobacteria</taxon>
        <taxon>Rhodobacterales</taxon>
        <taxon>Roseobacteraceae</taxon>
        <taxon>Litoreibacter</taxon>
    </lineage>
</organism>
<dbReference type="STRING" id="670155.SAMN04488001_2854"/>
<feature type="signal peptide" evidence="1">
    <location>
        <begin position="1"/>
        <end position="24"/>
    </location>
</feature>
<gene>
    <name evidence="2" type="ORF">SAMN04488001_2854</name>
</gene>